<dbReference type="Pfam" id="PF02577">
    <property type="entry name" value="BFN_dom"/>
    <property type="match status" value="1"/>
</dbReference>
<feature type="domain" description="BFN" evidence="1">
    <location>
        <begin position="1"/>
        <end position="138"/>
    </location>
</feature>
<keyword evidence="4" id="KW-1185">Reference proteome</keyword>
<sequence>MIPVTIQTLIVSTAPSPSIVVLQPVEEVVQEGKSRIVPIWVGVNEATQMGIALEKARFSRPMTHDLFLDALTNLDAQVDHVVINDVQGSTFFARLTLRQHDRLIDLDARPSDAMALAVRQKAPIYIEEDVLERASFPYVLRREEPAAATEAELSEFKKFLEELAPEDFEG</sequence>
<dbReference type="GO" id="GO:0004518">
    <property type="term" value="F:nuclease activity"/>
    <property type="evidence" value="ECO:0007669"/>
    <property type="project" value="InterPro"/>
</dbReference>
<dbReference type="PANTHER" id="PTHR15160">
    <property type="entry name" value="VON HIPPEL-LINDAU PROTEIN"/>
    <property type="match status" value="1"/>
</dbReference>
<dbReference type="AlphaFoldDB" id="A0A6N7RKE9"/>
<reference evidence="2" key="2">
    <citation type="submission" date="2019-08" db="EMBL/GenBank/DDBJ databases">
        <authorList>
            <person name="Ge Y."/>
        </authorList>
    </citation>
    <scope>NUCLEOTIDE SEQUENCE</scope>
    <source>
        <strain evidence="2">HF-4214</strain>
    </source>
</reference>
<evidence type="ECO:0000313" key="2">
    <source>
        <dbReference type="EMBL" id="MRX81729.1"/>
    </source>
</evidence>
<dbReference type="Proteomes" id="UP000478463">
    <property type="component" value="Chromosome"/>
</dbReference>
<accession>A0A6L7IMP9</accession>
<dbReference type="InterPro" id="IPR036104">
    <property type="entry name" value="BFN_sf"/>
</dbReference>
<dbReference type="Gene3D" id="3.10.690.10">
    <property type="entry name" value="Bifunctional nuclease domain"/>
    <property type="match status" value="1"/>
</dbReference>
<reference evidence="3 5" key="3">
    <citation type="submission" date="2020-10" db="EMBL/GenBank/DDBJ databases">
        <title>Eggerthella sp. nov., isolated from human feces.</title>
        <authorList>
            <person name="Yajun G."/>
        </authorList>
    </citation>
    <scope>NUCLEOTIDE SEQUENCE [LARGE SCALE GENOMIC DNA]</scope>
    <source>
        <strain evidence="3 5">HF-1101</strain>
    </source>
</reference>
<dbReference type="RefSeq" id="WP_154332610.1">
    <property type="nucleotide sequence ID" value="NZ_CP063310.1"/>
</dbReference>
<dbReference type="PROSITE" id="PS51658">
    <property type="entry name" value="BFN"/>
    <property type="match status" value="1"/>
</dbReference>
<name>A0A6N7RKE9_9ACTN</name>
<proteinExistence type="predicted"/>
<gene>
    <name evidence="2" type="ORF">GJG86_04370</name>
    <name evidence="3" type="ORF">GS424_000045</name>
</gene>
<evidence type="ECO:0000313" key="4">
    <source>
        <dbReference type="Proteomes" id="UP000438093"/>
    </source>
</evidence>
<evidence type="ECO:0000259" key="1">
    <source>
        <dbReference type="PROSITE" id="PS51658"/>
    </source>
</evidence>
<organism evidence="2 4">
    <name type="scientific">Eggerthella guodeyinii</name>
    <dbReference type="NCBI Taxonomy" id="2690837"/>
    <lineage>
        <taxon>Bacteria</taxon>
        <taxon>Bacillati</taxon>
        <taxon>Actinomycetota</taxon>
        <taxon>Coriobacteriia</taxon>
        <taxon>Eggerthellales</taxon>
        <taxon>Eggerthellaceae</taxon>
        <taxon>Eggerthella</taxon>
    </lineage>
</organism>
<evidence type="ECO:0000313" key="5">
    <source>
        <dbReference type="Proteomes" id="UP000478463"/>
    </source>
</evidence>
<dbReference type="Proteomes" id="UP000438093">
    <property type="component" value="Unassembled WGS sequence"/>
</dbReference>
<dbReference type="PANTHER" id="PTHR15160:SF1">
    <property type="entry name" value="VON HIPPEL-LINDAU DISEASE TUMOR SUPPRESSOR"/>
    <property type="match status" value="1"/>
</dbReference>
<dbReference type="EMBL" id="VTFY01000002">
    <property type="protein sequence ID" value="MRX81729.1"/>
    <property type="molecule type" value="Genomic_DNA"/>
</dbReference>
<dbReference type="InterPro" id="IPR003729">
    <property type="entry name" value="Bi_nuclease_dom"/>
</dbReference>
<dbReference type="SUPFAM" id="SSF103256">
    <property type="entry name" value="Hypothetical protein TM0160"/>
    <property type="match status" value="1"/>
</dbReference>
<reference evidence="4" key="1">
    <citation type="submission" date="2019-08" db="EMBL/GenBank/DDBJ databases">
        <title>Arthrobacter sp. nov., isolated from plateau pika and Tibetan wild ass.</title>
        <authorList>
            <person name="Ge Y."/>
        </authorList>
    </citation>
    <scope>NUCLEOTIDE SEQUENCE [LARGE SCALE GENOMIC DNA]</scope>
    <source>
        <strain evidence="4">HF-4214</strain>
    </source>
</reference>
<protein>
    <submittedName>
        <fullName evidence="2">Bifunctional nuclease family protein</fullName>
    </submittedName>
</protein>
<accession>A0A6N7RKE9</accession>
<evidence type="ECO:0000313" key="3">
    <source>
        <dbReference type="EMBL" id="QOS68310.1"/>
    </source>
</evidence>
<dbReference type="EMBL" id="CP063310">
    <property type="protein sequence ID" value="QOS68310.1"/>
    <property type="molecule type" value="Genomic_DNA"/>
</dbReference>
<dbReference type="KEGG" id="egd:GS424_000045"/>